<dbReference type="PANTHER" id="PTHR31490">
    <property type="entry name" value="GLYCOSYL HYDROLASE"/>
    <property type="match status" value="1"/>
</dbReference>
<evidence type="ECO:0000313" key="9">
    <source>
        <dbReference type="EMBL" id="GJM96159.1"/>
    </source>
</evidence>
<dbReference type="GO" id="GO:0045493">
    <property type="term" value="P:xylan catabolic process"/>
    <property type="evidence" value="ECO:0007669"/>
    <property type="project" value="UniProtKB-KW"/>
</dbReference>
<keyword evidence="5" id="KW-0119">Carbohydrate metabolism</keyword>
<dbReference type="AlphaFoldDB" id="A0AAV5CDN5"/>
<dbReference type="Pfam" id="PF00331">
    <property type="entry name" value="Glyco_hydro_10"/>
    <property type="match status" value="1"/>
</dbReference>
<evidence type="ECO:0000256" key="1">
    <source>
        <dbReference type="ARBA" id="ARBA00007495"/>
    </source>
</evidence>
<keyword evidence="4" id="KW-0378">Hydrolase</keyword>
<organism evidence="9 10">
    <name type="scientific">Eleusine coracana subsp. coracana</name>
    <dbReference type="NCBI Taxonomy" id="191504"/>
    <lineage>
        <taxon>Eukaryota</taxon>
        <taxon>Viridiplantae</taxon>
        <taxon>Streptophyta</taxon>
        <taxon>Embryophyta</taxon>
        <taxon>Tracheophyta</taxon>
        <taxon>Spermatophyta</taxon>
        <taxon>Magnoliopsida</taxon>
        <taxon>Liliopsida</taxon>
        <taxon>Poales</taxon>
        <taxon>Poaceae</taxon>
        <taxon>PACMAD clade</taxon>
        <taxon>Chloridoideae</taxon>
        <taxon>Cynodonteae</taxon>
        <taxon>Eleusininae</taxon>
        <taxon>Eleusine</taxon>
    </lineage>
</organism>
<comment type="caution">
    <text evidence="9">The sequence shown here is derived from an EMBL/GenBank/DDBJ whole genome shotgun (WGS) entry which is preliminary data.</text>
</comment>
<evidence type="ECO:0000259" key="8">
    <source>
        <dbReference type="PROSITE" id="PS51760"/>
    </source>
</evidence>
<feature type="region of interest" description="Disordered" evidence="7">
    <location>
        <begin position="390"/>
        <end position="416"/>
    </location>
</feature>
<comment type="similarity">
    <text evidence="1">Belongs to the glycosyl hydrolase 10 (cellulase F) family.</text>
</comment>
<evidence type="ECO:0000313" key="10">
    <source>
        <dbReference type="Proteomes" id="UP001054889"/>
    </source>
</evidence>
<dbReference type="SUPFAM" id="SSF51445">
    <property type="entry name" value="(Trans)glycosidases"/>
    <property type="match status" value="1"/>
</dbReference>
<dbReference type="Gene3D" id="3.20.20.80">
    <property type="entry name" value="Glycosidases"/>
    <property type="match status" value="1"/>
</dbReference>
<dbReference type="SUPFAM" id="SSF49785">
    <property type="entry name" value="Galactose-binding domain-like"/>
    <property type="match status" value="2"/>
</dbReference>
<dbReference type="PRINTS" id="PR00134">
    <property type="entry name" value="GLHYDRLASE10"/>
</dbReference>
<dbReference type="Gene3D" id="2.60.120.260">
    <property type="entry name" value="Galactose-binding domain-like"/>
    <property type="match status" value="2"/>
</dbReference>
<evidence type="ECO:0000256" key="3">
    <source>
        <dbReference type="ARBA" id="ARBA00022737"/>
    </source>
</evidence>
<evidence type="ECO:0000256" key="5">
    <source>
        <dbReference type="ARBA" id="ARBA00023277"/>
    </source>
</evidence>
<name>A0AAV5CDN5_ELECO</name>
<dbReference type="SMART" id="SM00633">
    <property type="entry name" value="Glyco_10"/>
    <property type="match status" value="1"/>
</dbReference>
<dbReference type="InterPro" id="IPR008979">
    <property type="entry name" value="Galactose-bd-like_sf"/>
</dbReference>
<keyword evidence="2" id="KW-0858">Xylan degradation</keyword>
<dbReference type="InterPro" id="IPR017853">
    <property type="entry name" value="GH"/>
</dbReference>
<evidence type="ECO:0000256" key="6">
    <source>
        <dbReference type="ARBA" id="ARBA00023326"/>
    </source>
</evidence>
<keyword evidence="3" id="KW-0677">Repeat</keyword>
<dbReference type="PROSITE" id="PS51760">
    <property type="entry name" value="GH10_2"/>
    <property type="match status" value="1"/>
</dbReference>
<reference evidence="9" key="1">
    <citation type="journal article" date="2018" name="DNA Res.">
        <title>Multiple hybrid de novo genome assembly of finger millet, an orphan allotetraploid crop.</title>
        <authorList>
            <person name="Hatakeyama M."/>
            <person name="Aluri S."/>
            <person name="Balachadran M.T."/>
            <person name="Sivarajan S.R."/>
            <person name="Patrignani A."/>
            <person name="Gruter S."/>
            <person name="Poveda L."/>
            <person name="Shimizu-Inatsugi R."/>
            <person name="Baeten J."/>
            <person name="Francoijs K.J."/>
            <person name="Nataraja K.N."/>
            <person name="Reddy Y.A.N."/>
            <person name="Phadnis S."/>
            <person name="Ravikumar R.L."/>
            <person name="Schlapbach R."/>
            <person name="Sreeman S.M."/>
            <person name="Shimizu K.K."/>
        </authorList>
    </citation>
    <scope>NUCLEOTIDE SEQUENCE</scope>
</reference>
<evidence type="ECO:0000256" key="4">
    <source>
        <dbReference type="ARBA" id="ARBA00022801"/>
    </source>
</evidence>
<evidence type="ECO:0000256" key="2">
    <source>
        <dbReference type="ARBA" id="ARBA00022651"/>
    </source>
</evidence>
<dbReference type="EMBL" id="BQKI01000006">
    <property type="protein sequence ID" value="GJM96159.1"/>
    <property type="molecule type" value="Genomic_DNA"/>
</dbReference>
<dbReference type="InterPro" id="IPR001000">
    <property type="entry name" value="GH10_dom"/>
</dbReference>
<dbReference type="GO" id="GO:0031176">
    <property type="term" value="F:endo-1,4-beta-xylanase activity"/>
    <property type="evidence" value="ECO:0007669"/>
    <property type="project" value="UniProtKB-ARBA"/>
</dbReference>
<proteinExistence type="inferred from homology"/>
<reference evidence="9" key="2">
    <citation type="submission" date="2021-12" db="EMBL/GenBank/DDBJ databases">
        <title>Resequencing data analysis of finger millet.</title>
        <authorList>
            <person name="Hatakeyama M."/>
            <person name="Aluri S."/>
            <person name="Balachadran M.T."/>
            <person name="Sivarajan S.R."/>
            <person name="Poveda L."/>
            <person name="Shimizu-Inatsugi R."/>
            <person name="Schlapbach R."/>
            <person name="Sreeman S.M."/>
            <person name="Shimizu K.K."/>
        </authorList>
    </citation>
    <scope>NUCLEOTIDE SEQUENCE</scope>
</reference>
<dbReference type="PANTHER" id="PTHR31490:SF87">
    <property type="entry name" value="PUTATIVE, EXPRESSED-RELATED"/>
    <property type="match status" value="1"/>
</dbReference>
<dbReference type="Pfam" id="PF02018">
    <property type="entry name" value="CBM_4_9"/>
    <property type="match status" value="2"/>
</dbReference>
<evidence type="ECO:0000256" key="7">
    <source>
        <dbReference type="SAM" id="MobiDB-lite"/>
    </source>
</evidence>
<feature type="domain" description="GH10" evidence="8">
    <location>
        <begin position="415"/>
        <end position="713"/>
    </location>
</feature>
<keyword evidence="6" id="KW-0624">Polysaccharide degradation</keyword>
<accession>A0AAV5CDN5</accession>
<sequence length="771" mass="84858">MAAAALGCDAGLAVADGAGDDNIILNPEFDDGLDNWSGSGCKIELHDSLDDGKVVPASGKYFVAATGRTDTWNGVQQDVTARMQRKLLYEATATVRLRAANGVQPCEVRATLAVQTQDGRQQYLGVGKSVVSDKEWVQLQGKILLNSTVAKASIYIEGPPGGVDLLLDSLVVKHAQKADPAPAPDFEKLEYGANIIQNTDLDDGLNGWFPLGPCALSVHDGAPRVIPPMAAQSLSLDDGEQPLNGKHIHVTNRTQTWMGPAQIVTDRLTLYATYQVSAWVRVGNLPQGQQQGQVINIAVSVDSQWLNGGQVLARDERWYEVGGAFRVESKPAERVMVYVQGPDPGVDLMVAGLQVFPVDRKARVKHLRKLTDKVRKRDVVIKVTATTGPTTTINMKSDHDDDDGGPSPTTKAGGEGSVIEVRVRQESNSFPLGACIMRTNMDNEDYVDFLTKHFNWAVFGNELKWYWTEPQRGQLNYADADDLLRLCADQHGMCVRGHCIFWEVEAMVQQWVRTLSTDDLKTAVQDRINGLLTRYKGKFKHYDVNNEMLHGSFYQDKLGRDIRAAMFKTAKDLDPDALLFVNDYNVEGMCDTRATPEAYIQQIIGLQEQGAPVGGVGLQGHVSNPVGPVIRAVLDKLAVLGLPLWFTEVDVSCANEHVRADDLETVLREAYAHPAVEGVVLWGFWELFMSRDNAHLVDAEGRVNEAGKRLLQLKHEWLTHAHGKADDNGEFKFRGYHGTYRVDVTTSAGAKFSQTFSLDKDDAPMVLDIKV</sequence>
<dbReference type="FunFam" id="3.20.20.80:FF:000104">
    <property type="entry name" value="Endo-1,4-beta-xylanase A"/>
    <property type="match status" value="1"/>
</dbReference>
<dbReference type="Proteomes" id="UP001054889">
    <property type="component" value="Unassembled WGS sequence"/>
</dbReference>
<dbReference type="InterPro" id="IPR044846">
    <property type="entry name" value="GH10"/>
</dbReference>
<gene>
    <name evidence="9" type="primary">ga12972</name>
    <name evidence="9" type="ORF">PR202_ga12972</name>
</gene>
<keyword evidence="10" id="KW-1185">Reference proteome</keyword>
<protein>
    <recommendedName>
        <fullName evidence="8">GH10 domain-containing protein</fullName>
    </recommendedName>
</protein>
<dbReference type="InterPro" id="IPR003305">
    <property type="entry name" value="CenC_carb-bd"/>
</dbReference>